<name>A0A665V212_ECHNA</name>
<protein>
    <recommendedName>
        <fullName evidence="10">BHLH domain-containing protein</fullName>
    </recommendedName>
</protein>
<feature type="compositionally biased region" description="Basic and acidic residues" evidence="9">
    <location>
        <begin position="49"/>
        <end position="61"/>
    </location>
</feature>
<dbReference type="GO" id="GO:0046983">
    <property type="term" value="F:protein dimerization activity"/>
    <property type="evidence" value="ECO:0007669"/>
    <property type="project" value="InterPro"/>
</dbReference>
<dbReference type="PROSITE" id="PS50888">
    <property type="entry name" value="BHLH"/>
    <property type="match status" value="1"/>
</dbReference>
<dbReference type="InterPro" id="IPR011598">
    <property type="entry name" value="bHLH_dom"/>
</dbReference>
<proteinExistence type="predicted"/>
<dbReference type="PANTHER" id="PTHR15402:SF2">
    <property type="entry name" value="TRANSCRIPTION FACTOR LIKE 5"/>
    <property type="match status" value="1"/>
</dbReference>
<dbReference type="InterPro" id="IPR039583">
    <property type="entry name" value="TCFL5/SOLH1/2"/>
</dbReference>
<reference evidence="11" key="3">
    <citation type="submission" date="2025-09" db="UniProtKB">
        <authorList>
            <consortium name="Ensembl"/>
        </authorList>
    </citation>
    <scope>IDENTIFICATION</scope>
</reference>
<evidence type="ECO:0000256" key="7">
    <source>
        <dbReference type="ARBA" id="ARBA00023163"/>
    </source>
</evidence>
<evidence type="ECO:0000256" key="6">
    <source>
        <dbReference type="ARBA" id="ARBA00023125"/>
    </source>
</evidence>
<dbReference type="AlphaFoldDB" id="A0A665V212"/>
<evidence type="ECO:0000256" key="5">
    <source>
        <dbReference type="ARBA" id="ARBA00023015"/>
    </source>
</evidence>
<dbReference type="PANTHER" id="PTHR15402">
    <property type="entry name" value="TRANSCRIPTION FACTOR-LIKE 5 PROTEIN"/>
    <property type="match status" value="1"/>
</dbReference>
<evidence type="ECO:0000256" key="3">
    <source>
        <dbReference type="ARBA" id="ARBA00022782"/>
    </source>
</evidence>
<dbReference type="GO" id="GO:0005634">
    <property type="term" value="C:nucleus"/>
    <property type="evidence" value="ECO:0007669"/>
    <property type="project" value="UniProtKB-SubCell"/>
</dbReference>
<accession>A0A665V212</accession>
<dbReference type="Pfam" id="PF00010">
    <property type="entry name" value="HLH"/>
    <property type="match status" value="1"/>
</dbReference>
<reference evidence="11" key="1">
    <citation type="submission" date="2021-04" db="EMBL/GenBank/DDBJ databases">
        <authorList>
            <consortium name="Wellcome Sanger Institute Data Sharing"/>
        </authorList>
    </citation>
    <scope>NUCLEOTIDE SEQUENCE [LARGE SCALE GENOMIC DNA]</scope>
</reference>
<evidence type="ECO:0000256" key="9">
    <source>
        <dbReference type="SAM" id="MobiDB-lite"/>
    </source>
</evidence>
<organism evidence="11 12">
    <name type="scientific">Echeneis naucrates</name>
    <name type="common">Live sharksucker</name>
    <dbReference type="NCBI Taxonomy" id="173247"/>
    <lineage>
        <taxon>Eukaryota</taxon>
        <taxon>Metazoa</taxon>
        <taxon>Chordata</taxon>
        <taxon>Craniata</taxon>
        <taxon>Vertebrata</taxon>
        <taxon>Euteleostomi</taxon>
        <taxon>Actinopterygii</taxon>
        <taxon>Neopterygii</taxon>
        <taxon>Teleostei</taxon>
        <taxon>Neoteleostei</taxon>
        <taxon>Acanthomorphata</taxon>
        <taxon>Carangaria</taxon>
        <taxon>Carangiformes</taxon>
        <taxon>Echeneidae</taxon>
        <taxon>Echeneis</taxon>
    </lineage>
</organism>
<reference evidence="11" key="2">
    <citation type="submission" date="2025-08" db="UniProtKB">
        <authorList>
            <consortium name="Ensembl"/>
        </authorList>
    </citation>
    <scope>IDENTIFICATION</scope>
</reference>
<dbReference type="GO" id="GO:0000981">
    <property type="term" value="F:DNA-binding transcription factor activity, RNA polymerase II-specific"/>
    <property type="evidence" value="ECO:0007669"/>
    <property type="project" value="TreeGrafter"/>
</dbReference>
<dbReference type="OMA" id="KEVCLQG"/>
<evidence type="ECO:0000256" key="1">
    <source>
        <dbReference type="ARBA" id="ARBA00004123"/>
    </source>
</evidence>
<evidence type="ECO:0000256" key="4">
    <source>
        <dbReference type="ARBA" id="ARBA00022871"/>
    </source>
</evidence>
<keyword evidence="7" id="KW-0804">Transcription</keyword>
<dbReference type="Ensembl" id="ENSENLT00000026436.1">
    <property type="protein sequence ID" value="ENSENLP00000025629.1"/>
    <property type="gene ID" value="ENSENLG00000011548.1"/>
</dbReference>
<evidence type="ECO:0000256" key="8">
    <source>
        <dbReference type="ARBA" id="ARBA00023242"/>
    </source>
</evidence>
<evidence type="ECO:0000313" key="11">
    <source>
        <dbReference type="Ensembl" id="ENSENLP00000025629.1"/>
    </source>
</evidence>
<dbReference type="GO" id="GO:0007283">
    <property type="term" value="P:spermatogenesis"/>
    <property type="evidence" value="ECO:0007669"/>
    <property type="project" value="UniProtKB-KW"/>
</dbReference>
<dbReference type="FunFam" id="4.10.280.10:FF:000057">
    <property type="entry name" value="transcription factor-like 5 protein-like"/>
    <property type="match status" value="1"/>
</dbReference>
<feature type="domain" description="BHLH" evidence="10">
    <location>
        <begin position="51"/>
        <end position="101"/>
    </location>
</feature>
<feature type="compositionally biased region" description="Polar residues" evidence="9">
    <location>
        <begin position="1"/>
        <end position="10"/>
    </location>
</feature>
<evidence type="ECO:0000259" key="10">
    <source>
        <dbReference type="PROSITE" id="PS50888"/>
    </source>
</evidence>
<feature type="compositionally biased region" description="Low complexity" evidence="9">
    <location>
        <begin position="22"/>
        <end position="32"/>
    </location>
</feature>
<dbReference type="SMART" id="SM00353">
    <property type="entry name" value="HLH"/>
    <property type="match status" value="1"/>
</dbReference>
<dbReference type="Proteomes" id="UP000472264">
    <property type="component" value="Chromosome 7"/>
</dbReference>
<dbReference type="GO" id="GO:0030154">
    <property type="term" value="P:cell differentiation"/>
    <property type="evidence" value="ECO:0007669"/>
    <property type="project" value="UniProtKB-KW"/>
</dbReference>
<dbReference type="SUPFAM" id="SSF47459">
    <property type="entry name" value="HLH, helix-loop-helix DNA-binding domain"/>
    <property type="match status" value="1"/>
</dbReference>
<keyword evidence="4" id="KW-0744">Spermatogenesis</keyword>
<sequence length="151" mass="17068">VDGEVTTTASRDPGSVHRTQPAKAAKAASDSARGSQNNTRKRARSSMSHSERRERHNTKERERRKRIRLCCDELNMLVPFCDSDTDKATTLQWTTAFLRYINKTYGDAFKEVCLQGAENIELCKTFSLHHPASKLFGLEDEISITLPIVEL</sequence>
<dbReference type="GO" id="GO:0000978">
    <property type="term" value="F:RNA polymerase II cis-regulatory region sequence-specific DNA binding"/>
    <property type="evidence" value="ECO:0007669"/>
    <property type="project" value="TreeGrafter"/>
</dbReference>
<keyword evidence="8" id="KW-0539">Nucleus</keyword>
<keyword evidence="6" id="KW-0238">DNA-binding</keyword>
<keyword evidence="12" id="KW-1185">Reference proteome</keyword>
<dbReference type="InParanoid" id="A0A665V212"/>
<dbReference type="Gene3D" id="4.10.280.10">
    <property type="entry name" value="Helix-loop-helix DNA-binding domain"/>
    <property type="match status" value="1"/>
</dbReference>
<evidence type="ECO:0000256" key="2">
    <source>
        <dbReference type="ARBA" id="ARBA00022473"/>
    </source>
</evidence>
<keyword evidence="3" id="KW-0221">Differentiation</keyword>
<feature type="region of interest" description="Disordered" evidence="9">
    <location>
        <begin position="1"/>
        <end position="63"/>
    </location>
</feature>
<keyword evidence="2" id="KW-0217">Developmental protein</keyword>
<evidence type="ECO:0000313" key="12">
    <source>
        <dbReference type="Proteomes" id="UP000472264"/>
    </source>
</evidence>
<dbReference type="InterPro" id="IPR036638">
    <property type="entry name" value="HLH_DNA-bd_sf"/>
</dbReference>
<comment type="subcellular location">
    <subcellularLocation>
        <location evidence="1">Nucleus</location>
    </subcellularLocation>
</comment>
<keyword evidence="5" id="KW-0805">Transcription regulation</keyword>